<dbReference type="AlphaFoldDB" id="A0A1S3Z760"/>
<dbReference type="RefSeq" id="XP_016460310.1">
    <property type="nucleotide sequence ID" value="XM_016604824.1"/>
</dbReference>
<dbReference type="OrthoDB" id="331948at2759"/>
<protein>
    <submittedName>
        <fullName evidence="2">Uncharacterized protein isoform X2</fullName>
    </submittedName>
</protein>
<feature type="transmembrane region" description="Helical" evidence="1">
    <location>
        <begin position="7"/>
        <end position="27"/>
    </location>
</feature>
<evidence type="ECO:0000256" key="1">
    <source>
        <dbReference type="SAM" id="Phobius"/>
    </source>
</evidence>
<evidence type="ECO:0000313" key="2">
    <source>
        <dbReference type="RefSeq" id="XP_016460310.1"/>
    </source>
</evidence>
<accession>A0A1S3Z760</accession>
<proteinExistence type="predicted"/>
<keyword evidence="1" id="KW-1133">Transmembrane helix</keyword>
<name>A0A1S3Z760_TOBAC</name>
<sequence>MASHHVVIIVLFVTDVFLRWIITAYGLSTKNQVDTYLQPFLACECGPENVHSQNMRNPKPPLPSCYYFLLLSLLLCYIP</sequence>
<keyword evidence="1" id="KW-0812">Transmembrane</keyword>
<reference evidence="2" key="1">
    <citation type="submission" date="2025-08" db="UniProtKB">
        <authorList>
            <consortium name="RefSeq"/>
        </authorList>
    </citation>
    <scope>IDENTIFICATION</scope>
</reference>
<keyword evidence="1" id="KW-0472">Membrane</keyword>
<organism evidence="2">
    <name type="scientific">Nicotiana tabacum</name>
    <name type="common">Common tobacco</name>
    <dbReference type="NCBI Taxonomy" id="4097"/>
    <lineage>
        <taxon>Eukaryota</taxon>
        <taxon>Viridiplantae</taxon>
        <taxon>Streptophyta</taxon>
        <taxon>Embryophyta</taxon>
        <taxon>Tracheophyta</taxon>
        <taxon>Spermatophyta</taxon>
        <taxon>Magnoliopsida</taxon>
        <taxon>eudicotyledons</taxon>
        <taxon>Gunneridae</taxon>
        <taxon>Pentapetalae</taxon>
        <taxon>asterids</taxon>
        <taxon>lamiids</taxon>
        <taxon>Solanales</taxon>
        <taxon>Solanaceae</taxon>
        <taxon>Nicotianoideae</taxon>
        <taxon>Nicotianeae</taxon>
        <taxon>Nicotiana</taxon>
    </lineage>
</organism>
<gene>
    <name evidence="2" type="primary">LOC107783804</name>
</gene>